<reference evidence="2" key="1">
    <citation type="submission" date="2021-04" db="EMBL/GenBank/DDBJ databases">
        <authorList>
            <person name="Chebbi M.A.C M."/>
        </authorList>
    </citation>
    <scope>NUCLEOTIDE SEQUENCE</scope>
</reference>
<organism evidence="2 3">
    <name type="scientific">Cotesia congregata</name>
    <name type="common">Parasitoid wasp</name>
    <name type="synonym">Apanteles congregatus</name>
    <dbReference type="NCBI Taxonomy" id="51543"/>
    <lineage>
        <taxon>Eukaryota</taxon>
        <taxon>Metazoa</taxon>
        <taxon>Ecdysozoa</taxon>
        <taxon>Arthropoda</taxon>
        <taxon>Hexapoda</taxon>
        <taxon>Insecta</taxon>
        <taxon>Pterygota</taxon>
        <taxon>Neoptera</taxon>
        <taxon>Endopterygota</taxon>
        <taxon>Hymenoptera</taxon>
        <taxon>Apocrita</taxon>
        <taxon>Ichneumonoidea</taxon>
        <taxon>Braconidae</taxon>
        <taxon>Microgastrinae</taxon>
        <taxon>Cotesia</taxon>
    </lineage>
</organism>
<comment type="caution">
    <text evidence="2">The sequence shown here is derived from an EMBL/GenBank/DDBJ whole genome shotgun (WGS) entry which is preliminary data.</text>
</comment>
<name>A0A8J2H675_COTCN</name>
<evidence type="ECO:0000313" key="3">
    <source>
        <dbReference type="Proteomes" id="UP000786811"/>
    </source>
</evidence>
<gene>
    <name evidence="2" type="ORF">HICCMSTLAB_LOCUS2665</name>
</gene>
<feature type="compositionally biased region" description="Low complexity" evidence="1">
    <location>
        <begin position="42"/>
        <end position="55"/>
    </location>
</feature>
<dbReference type="AlphaFoldDB" id="A0A8J2H675"/>
<feature type="compositionally biased region" description="Basic and acidic residues" evidence="1">
    <location>
        <begin position="61"/>
        <end position="74"/>
    </location>
</feature>
<accession>A0A8J2H675</accession>
<protein>
    <submittedName>
        <fullName evidence="2">Uncharacterized protein</fullName>
    </submittedName>
</protein>
<proteinExistence type="predicted"/>
<dbReference type="EMBL" id="CAJNRD030001117">
    <property type="protein sequence ID" value="CAG5078176.1"/>
    <property type="molecule type" value="Genomic_DNA"/>
</dbReference>
<dbReference type="Proteomes" id="UP000786811">
    <property type="component" value="Unassembled WGS sequence"/>
</dbReference>
<evidence type="ECO:0000256" key="1">
    <source>
        <dbReference type="SAM" id="MobiDB-lite"/>
    </source>
</evidence>
<dbReference type="OrthoDB" id="7698113at2759"/>
<sequence>MDNLTKIVELLVNVQKEQNLPKNPPEKPITTDVVQKAESSKENNPNKNNVSETSNTGQAENNEKAEQETDKDGVLKVLGLDPDDSKIKNVKYHPELKNTWLKWKSEGLPEKNKKEILEA</sequence>
<feature type="region of interest" description="Disordered" evidence="1">
    <location>
        <begin position="16"/>
        <end position="87"/>
    </location>
</feature>
<evidence type="ECO:0000313" key="2">
    <source>
        <dbReference type="EMBL" id="CAG5078176.1"/>
    </source>
</evidence>
<keyword evidence="3" id="KW-1185">Reference proteome</keyword>